<dbReference type="InterPro" id="IPR002022">
    <property type="entry name" value="Pec_lyase"/>
</dbReference>
<dbReference type="SUPFAM" id="SSF51126">
    <property type="entry name" value="Pectin lyase-like"/>
    <property type="match status" value="1"/>
</dbReference>
<accession>A0A8H3HLN0</accession>
<feature type="domain" description="Pectate lyase" evidence="4">
    <location>
        <begin position="36"/>
        <end position="162"/>
    </location>
</feature>
<keyword evidence="3" id="KW-0732">Signal</keyword>
<dbReference type="Proteomes" id="UP000663843">
    <property type="component" value="Unassembled WGS sequence"/>
</dbReference>
<dbReference type="InterPro" id="IPR012334">
    <property type="entry name" value="Pectin_lyas_fold"/>
</dbReference>
<organism evidence="5 6">
    <name type="scientific">Rhizoctonia solani</name>
    <dbReference type="NCBI Taxonomy" id="456999"/>
    <lineage>
        <taxon>Eukaryota</taxon>
        <taxon>Fungi</taxon>
        <taxon>Dikarya</taxon>
        <taxon>Basidiomycota</taxon>
        <taxon>Agaricomycotina</taxon>
        <taxon>Agaricomycetes</taxon>
        <taxon>Cantharellales</taxon>
        <taxon>Ceratobasidiaceae</taxon>
        <taxon>Rhizoctonia</taxon>
    </lineage>
</organism>
<gene>
    <name evidence="5" type="ORF">RDB_LOCUS173850</name>
</gene>
<dbReference type="GO" id="GO:0016829">
    <property type="term" value="F:lyase activity"/>
    <property type="evidence" value="ECO:0007669"/>
    <property type="project" value="UniProtKB-KW"/>
</dbReference>
<evidence type="ECO:0000313" key="6">
    <source>
        <dbReference type="Proteomes" id="UP000663843"/>
    </source>
</evidence>
<feature type="signal peptide" evidence="3">
    <location>
        <begin position="1"/>
        <end position="18"/>
    </location>
</feature>
<name>A0A8H3HLN0_9AGAM</name>
<reference evidence="5" key="1">
    <citation type="submission" date="2021-01" db="EMBL/GenBank/DDBJ databases">
        <authorList>
            <person name="Kaushik A."/>
        </authorList>
    </citation>
    <scope>NUCLEOTIDE SEQUENCE</scope>
    <source>
        <strain evidence="5">AG2-2IIIB</strain>
    </source>
</reference>
<keyword evidence="2" id="KW-0456">Lyase</keyword>
<comment type="similarity">
    <text evidence="1">Belongs to the polysaccharide lyase 1 family.</text>
</comment>
<proteinExistence type="inferred from homology"/>
<dbReference type="Gene3D" id="2.160.20.10">
    <property type="entry name" value="Single-stranded right-handed beta-helix, Pectin lyase-like"/>
    <property type="match status" value="1"/>
</dbReference>
<evidence type="ECO:0000259" key="4">
    <source>
        <dbReference type="Pfam" id="PF00544"/>
    </source>
</evidence>
<evidence type="ECO:0000313" key="5">
    <source>
        <dbReference type="EMBL" id="CAE6527375.1"/>
    </source>
</evidence>
<dbReference type="InterPro" id="IPR011050">
    <property type="entry name" value="Pectin_lyase_fold/virulence"/>
</dbReference>
<sequence length="165" mass="16775">MKLSTITFVLLAAGASFASPAPLAERASITDKAVIRFAALNGGTTGGGSATPVTVTTLDALQKAVSGGSAKVVLISGVIQGATKVKVGSNKSLIGNSGASLGGVGISIGSVSNVILRNVKISKVLAEHRDAIGIAASNRVWIDHVEVFSDRDHDKDYYDGLIDVT</sequence>
<protein>
    <recommendedName>
        <fullName evidence="4">Pectate lyase domain-containing protein</fullName>
    </recommendedName>
</protein>
<evidence type="ECO:0000256" key="3">
    <source>
        <dbReference type="SAM" id="SignalP"/>
    </source>
</evidence>
<comment type="caution">
    <text evidence="5">The sequence shown here is derived from an EMBL/GenBank/DDBJ whole genome shotgun (WGS) entry which is preliminary data.</text>
</comment>
<dbReference type="EMBL" id="CAJMWT010007667">
    <property type="protein sequence ID" value="CAE6527375.1"/>
    <property type="molecule type" value="Genomic_DNA"/>
</dbReference>
<dbReference type="AlphaFoldDB" id="A0A8H3HLN0"/>
<evidence type="ECO:0000256" key="2">
    <source>
        <dbReference type="ARBA" id="ARBA00023239"/>
    </source>
</evidence>
<evidence type="ECO:0000256" key="1">
    <source>
        <dbReference type="ARBA" id="ARBA00010980"/>
    </source>
</evidence>
<dbReference type="Pfam" id="PF00544">
    <property type="entry name" value="Pectate_lyase_4"/>
    <property type="match status" value="1"/>
</dbReference>
<feature type="chain" id="PRO_5034706794" description="Pectate lyase domain-containing protein" evidence="3">
    <location>
        <begin position="19"/>
        <end position="165"/>
    </location>
</feature>